<feature type="binding site" evidence="6">
    <location>
        <position position="168"/>
    </location>
    <ligand>
        <name>a divalent metal cation</name>
        <dbReference type="ChEBI" id="CHEBI:60240"/>
        <label>2</label>
        <note>catalytic</note>
    </ligand>
</feature>
<evidence type="ECO:0000256" key="6">
    <source>
        <dbReference type="HAMAP-Rule" id="MF_01974"/>
    </source>
</evidence>
<feature type="binding site" evidence="6">
    <location>
        <position position="201"/>
    </location>
    <ligand>
        <name>a divalent metal cation</name>
        <dbReference type="ChEBI" id="CHEBI:60240"/>
        <label>2</label>
        <note>catalytic</note>
    </ligand>
</feature>
<comment type="function">
    <text evidence="1 6">Removes the N-terminal methionine from nascent proteins. The N-terminal methionine is often cleaved when the second residue in the primary sequence is small and uncharged (Met-Ala-, Cys, Gly, Pro, Ser, Thr, or Val). Requires deformylation of the N(alpha)-formylated initiator methionine before it can be hydrolyzed.</text>
</comment>
<feature type="binding site" evidence="6">
    <location>
        <position position="105"/>
    </location>
    <ligand>
        <name>a divalent metal cation</name>
        <dbReference type="ChEBI" id="CHEBI:60240"/>
        <label>2</label>
        <note>catalytic</note>
    </ligand>
</feature>
<feature type="binding site" evidence="6">
    <location>
        <position position="105"/>
    </location>
    <ligand>
        <name>a divalent metal cation</name>
        <dbReference type="ChEBI" id="CHEBI:60240"/>
        <label>1</label>
    </ligand>
</feature>
<comment type="similarity">
    <text evidence="6">Belongs to the peptidase M24A family. Methionine aminopeptidase type 1 subfamily.</text>
</comment>
<dbReference type="PANTHER" id="PTHR43330">
    <property type="entry name" value="METHIONINE AMINOPEPTIDASE"/>
    <property type="match status" value="1"/>
</dbReference>
<dbReference type="HAMAP" id="MF_01974">
    <property type="entry name" value="MetAP_1"/>
    <property type="match status" value="1"/>
</dbReference>
<organism evidence="9 10">
    <name type="scientific">Yanshouia hominis</name>
    <dbReference type="NCBI Taxonomy" id="2763673"/>
    <lineage>
        <taxon>Bacteria</taxon>
        <taxon>Bacillati</taxon>
        <taxon>Bacillota</taxon>
        <taxon>Clostridia</taxon>
        <taxon>Eubacteriales</taxon>
        <taxon>Oscillospiraceae</taxon>
        <taxon>Yanshouia</taxon>
    </lineage>
</organism>
<reference evidence="9 10" key="1">
    <citation type="submission" date="2020-08" db="EMBL/GenBank/DDBJ databases">
        <title>Genome public.</title>
        <authorList>
            <person name="Liu C."/>
            <person name="Sun Q."/>
        </authorList>
    </citation>
    <scope>NUCLEOTIDE SEQUENCE [LARGE SCALE GENOMIC DNA]</scope>
    <source>
        <strain evidence="9 10">BX1</strain>
    </source>
</reference>
<dbReference type="PROSITE" id="PS00680">
    <property type="entry name" value="MAP_1"/>
    <property type="match status" value="1"/>
</dbReference>
<dbReference type="InterPro" id="IPR001714">
    <property type="entry name" value="Pept_M24_MAP"/>
</dbReference>
<keyword evidence="3 6" id="KW-0645">Protease</keyword>
<evidence type="ECO:0000256" key="3">
    <source>
        <dbReference type="ARBA" id="ARBA00022670"/>
    </source>
</evidence>
<keyword evidence="4 6" id="KW-0479">Metal-binding</keyword>
<feature type="binding site" evidence="6">
    <location>
        <position position="232"/>
    </location>
    <ligand>
        <name>a divalent metal cation</name>
        <dbReference type="ChEBI" id="CHEBI:60240"/>
        <label>2</label>
        <note>catalytic</note>
    </ligand>
</feature>
<dbReference type="InterPro" id="IPR002467">
    <property type="entry name" value="Pept_M24A_MAP1"/>
</dbReference>
<proteinExistence type="inferred from homology"/>
<evidence type="ECO:0000256" key="2">
    <source>
        <dbReference type="ARBA" id="ARBA00022438"/>
    </source>
</evidence>
<feature type="domain" description="Peptidase M24" evidence="8">
    <location>
        <begin position="11"/>
        <end position="238"/>
    </location>
</feature>
<evidence type="ECO:0000259" key="8">
    <source>
        <dbReference type="Pfam" id="PF00557"/>
    </source>
</evidence>
<dbReference type="GO" id="GO:0004239">
    <property type="term" value="F:initiator methionyl aminopeptidase activity"/>
    <property type="evidence" value="ECO:0007669"/>
    <property type="project" value="UniProtKB-EC"/>
</dbReference>
<dbReference type="RefSeq" id="WP_262399317.1">
    <property type="nucleotide sequence ID" value="NZ_JACRTB010000006.1"/>
</dbReference>
<comment type="catalytic activity">
    <reaction evidence="6 7">
        <text>Release of N-terminal amino acids, preferentially methionine, from peptides and arylamides.</text>
        <dbReference type="EC" id="3.4.11.18"/>
    </reaction>
</comment>
<name>A0ABR7NH34_9FIRM</name>
<feature type="binding site" evidence="6">
    <location>
        <position position="175"/>
    </location>
    <ligand>
        <name>substrate</name>
    </ligand>
</feature>
<comment type="cofactor">
    <cofactor evidence="6">
        <name>Co(2+)</name>
        <dbReference type="ChEBI" id="CHEBI:48828"/>
    </cofactor>
    <cofactor evidence="6">
        <name>Zn(2+)</name>
        <dbReference type="ChEBI" id="CHEBI:29105"/>
    </cofactor>
    <cofactor evidence="6">
        <name>Mn(2+)</name>
        <dbReference type="ChEBI" id="CHEBI:29035"/>
    </cofactor>
    <cofactor evidence="6">
        <name>Fe(2+)</name>
        <dbReference type="ChEBI" id="CHEBI:29033"/>
    </cofactor>
    <text evidence="6">Binds 2 divalent metal cations per subunit. Has a high-affinity and a low affinity metal-binding site. The true nature of the physiological cofactor is under debate. The enzyme is active with cobalt, zinc, manganese or divalent iron ions. Most likely, methionine aminopeptidases function as mononuclear Fe(2+)-metalloproteases under physiological conditions, and the catalytically relevant metal-binding site has been assigned to the histidine-containing high-affinity site.</text>
</comment>
<feature type="binding site" evidence="6">
    <location>
        <position position="77"/>
    </location>
    <ligand>
        <name>substrate</name>
    </ligand>
</feature>
<dbReference type="InterPro" id="IPR000994">
    <property type="entry name" value="Pept_M24"/>
</dbReference>
<evidence type="ECO:0000256" key="7">
    <source>
        <dbReference type="RuleBase" id="RU003653"/>
    </source>
</evidence>
<evidence type="ECO:0000256" key="1">
    <source>
        <dbReference type="ARBA" id="ARBA00002521"/>
    </source>
</evidence>
<evidence type="ECO:0000256" key="4">
    <source>
        <dbReference type="ARBA" id="ARBA00022723"/>
    </source>
</evidence>
<keyword evidence="10" id="KW-1185">Reference proteome</keyword>
<dbReference type="EMBL" id="JACRTB010000006">
    <property type="protein sequence ID" value="MBC8575707.1"/>
    <property type="molecule type" value="Genomic_DNA"/>
</dbReference>
<keyword evidence="5 6" id="KW-0378">Hydrolase</keyword>
<comment type="subunit">
    <text evidence="6">Monomer.</text>
</comment>
<dbReference type="InterPro" id="IPR036005">
    <property type="entry name" value="Creatinase/aminopeptidase-like"/>
</dbReference>
<dbReference type="Gene3D" id="3.90.230.10">
    <property type="entry name" value="Creatinase/methionine aminopeptidase superfamily"/>
    <property type="match status" value="1"/>
</dbReference>
<dbReference type="NCBIfam" id="TIGR00500">
    <property type="entry name" value="met_pdase_I"/>
    <property type="match status" value="1"/>
</dbReference>
<comment type="caution">
    <text evidence="9">The sequence shown here is derived from an EMBL/GenBank/DDBJ whole genome shotgun (WGS) entry which is preliminary data.</text>
</comment>
<evidence type="ECO:0000256" key="5">
    <source>
        <dbReference type="ARBA" id="ARBA00022801"/>
    </source>
</evidence>
<dbReference type="EC" id="3.4.11.18" evidence="6 7"/>
<feature type="binding site" evidence="6">
    <location>
        <position position="232"/>
    </location>
    <ligand>
        <name>a divalent metal cation</name>
        <dbReference type="ChEBI" id="CHEBI:60240"/>
        <label>1</label>
    </ligand>
</feature>
<dbReference type="PANTHER" id="PTHR43330:SF27">
    <property type="entry name" value="METHIONINE AMINOPEPTIDASE"/>
    <property type="match status" value="1"/>
</dbReference>
<feature type="binding site" evidence="6">
    <location>
        <position position="94"/>
    </location>
    <ligand>
        <name>a divalent metal cation</name>
        <dbReference type="ChEBI" id="CHEBI:60240"/>
        <label>1</label>
    </ligand>
</feature>
<evidence type="ECO:0000313" key="9">
    <source>
        <dbReference type="EMBL" id="MBC8575707.1"/>
    </source>
</evidence>
<dbReference type="SUPFAM" id="SSF55920">
    <property type="entry name" value="Creatinase/aminopeptidase"/>
    <property type="match status" value="1"/>
</dbReference>
<dbReference type="CDD" id="cd01086">
    <property type="entry name" value="MetAP1"/>
    <property type="match status" value="1"/>
</dbReference>
<dbReference type="PRINTS" id="PR00599">
    <property type="entry name" value="MAPEPTIDASE"/>
</dbReference>
<dbReference type="Pfam" id="PF00557">
    <property type="entry name" value="Peptidase_M24"/>
    <property type="match status" value="1"/>
</dbReference>
<protein>
    <recommendedName>
        <fullName evidence="6 7">Methionine aminopeptidase</fullName>
        <shortName evidence="6">MAP</shortName>
        <shortName evidence="6">MetAP</shortName>
        <ecNumber evidence="6 7">3.4.11.18</ecNumber>
    </recommendedName>
    <alternativeName>
        <fullName evidence="6">Peptidase M</fullName>
    </alternativeName>
</protein>
<gene>
    <name evidence="6 9" type="primary">map</name>
    <name evidence="9" type="ORF">H8717_04670</name>
</gene>
<sequence>MVILKTQQELQKMRKAGALTAQALHAGGAAVRPGVTTAEIDHVVHDFITRHGAVPSFLGYGGFPASACISVNDEVIHGIPGGKVIREGDIVSIDVGAKIGGYHGDSACTFPCGRISDGAQSLLDATKLALEKGIAAAQPGSRIGDVAHAVQSTVEPLGFSVVREYVGHGVGRDLHEEPEVPNFGHAGHGIRLVPGMVIAIEPMINAGAFAVKVLGNDWTVVTRDGSLSAHFEHTVAITPGGPVILTALP</sequence>
<evidence type="ECO:0000313" key="10">
    <source>
        <dbReference type="Proteomes" id="UP000658131"/>
    </source>
</evidence>
<accession>A0ABR7NH34</accession>
<keyword evidence="2 6" id="KW-0031">Aminopeptidase</keyword>
<dbReference type="Proteomes" id="UP000658131">
    <property type="component" value="Unassembled WGS sequence"/>
</dbReference>